<dbReference type="Gene3D" id="3.30.70.920">
    <property type="match status" value="1"/>
</dbReference>
<name>A0A560HUG6_9PROT</name>
<gene>
    <name evidence="2" type="ORF">FBZ92_124111</name>
</gene>
<evidence type="ECO:0000259" key="1">
    <source>
        <dbReference type="Pfam" id="PF01037"/>
    </source>
</evidence>
<comment type="caution">
    <text evidence="2">The sequence shown here is derived from an EMBL/GenBank/DDBJ whole genome shotgun (WGS) entry which is preliminary data.</text>
</comment>
<proteinExistence type="predicted"/>
<protein>
    <recommendedName>
        <fullName evidence="1">Transcription regulator AsnC/Lrp ligand binding domain-containing protein</fullName>
    </recommendedName>
</protein>
<dbReference type="InterPro" id="IPR019887">
    <property type="entry name" value="Tscrpt_reg_AsnC/Lrp_C"/>
</dbReference>
<accession>A0A560HUG6</accession>
<feature type="domain" description="Transcription regulator AsnC/Lrp ligand binding" evidence="1">
    <location>
        <begin position="1"/>
        <end position="29"/>
    </location>
</feature>
<sequence>MAAYRAFRGDKLSSIPGVAQTHTCMVMEEVKSTATIPVPVR</sequence>
<dbReference type="AlphaFoldDB" id="A0A560HUG6"/>
<dbReference type="InterPro" id="IPR011008">
    <property type="entry name" value="Dimeric_a/b-barrel"/>
</dbReference>
<evidence type="ECO:0000313" key="2">
    <source>
        <dbReference type="EMBL" id="TWB50005.1"/>
    </source>
</evidence>
<dbReference type="SUPFAM" id="SSF54909">
    <property type="entry name" value="Dimeric alpha+beta barrel"/>
    <property type="match status" value="1"/>
</dbReference>
<reference evidence="2 3" key="1">
    <citation type="submission" date="2019-06" db="EMBL/GenBank/DDBJ databases">
        <title>Genomic Encyclopedia of Type Strains, Phase IV (KMG-V): Genome sequencing to study the core and pangenomes of soil and plant-associated prokaryotes.</title>
        <authorList>
            <person name="Whitman W."/>
        </authorList>
    </citation>
    <scope>NUCLEOTIDE SEQUENCE [LARGE SCALE GENOMIC DNA]</scope>
    <source>
        <strain evidence="2 3">BR 11140</strain>
    </source>
</reference>
<dbReference type="Pfam" id="PF01037">
    <property type="entry name" value="AsnC_trans_reg"/>
    <property type="match status" value="1"/>
</dbReference>
<organism evidence="2 3">
    <name type="scientific">Nitrospirillum amazonense</name>
    <dbReference type="NCBI Taxonomy" id="28077"/>
    <lineage>
        <taxon>Bacteria</taxon>
        <taxon>Pseudomonadati</taxon>
        <taxon>Pseudomonadota</taxon>
        <taxon>Alphaproteobacteria</taxon>
        <taxon>Rhodospirillales</taxon>
        <taxon>Azospirillaceae</taxon>
        <taxon>Nitrospirillum</taxon>
    </lineage>
</organism>
<dbReference type="EMBL" id="VITT01000024">
    <property type="protein sequence ID" value="TWB50005.1"/>
    <property type="molecule type" value="Genomic_DNA"/>
</dbReference>
<evidence type="ECO:0000313" key="3">
    <source>
        <dbReference type="Proteomes" id="UP000318050"/>
    </source>
</evidence>
<dbReference type="Proteomes" id="UP000318050">
    <property type="component" value="Unassembled WGS sequence"/>
</dbReference>